<keyword evidence="7 9" id="KW-0472">Membrane</keyword>
<accession>F9Y763</accession>
<evidence type="ECO:0000256" key="8">
    <source>
        <dbReference type="ARBA" id="ARBA00035655"/>
    </source>
</evidence>
<comment type="similarity">
    <text evidence="8">Belongs to the TsuA/YedE (TC 9.B.102) family.</text>
</comment>
<dbReference type="eggNOG" id="COG2391">
    <property type="taxonomic scope" value="Bacteria"/>
</dbReference>
<dbReference type="HOGENOM" id="CLU_050656_1_1_5"/>
<keyword evidence="2" id="KW-0813">Transport</keyword>
<evidence type="ECO:0000256" key="7">
    <source>
        <dbReference type="ARBA" id="ARBA00023136"/>
    </source>
</evidence>
<dbReference type="PANTHER" id="PTHR30574">
    <property type="entry name" value="INNER MEMBRANE PROTEIN YEDE"/>
    <property type="match status" value="1"/>
</dbReference>
<feature type="transmembrane region" description="Helical" evidence="9">
    <location>
        <begin position="305"/>
        <end position="323"/>
    </location>
</feature>
<dbReference type="RefSeq" id="WP_013382911.1">
    <property type="nucleotide sequence ID" value="NC_017384.1"/>
</dbReference>
<keyword evidence="5 9" id="KW-0812">Transmembrane</keyword>
<feature type="transmembrane region" description="Helical" evidence="9">
    <location>
        <begin position="37"/>
        <end position="54"/>
    </location>
</feature>
<keyword evidence="6 9" id="KW-1133">Transmembrane helix</keyword>
<evidence type="ECO:0000313" key="10">
    <source>
        <dbReference type="EMBL" id="AEM42253.1"/>
    </source>
</evidence>
<feature type="transmembrane region" description="Helical" evidence="9">
    <location>
        <begin position="367"/>
        <end position="386"/>
    </location>
</feature>
<protein>
    <submittedName>
        <fullName evidence="10">Putative membrane protein</fullName>
    </submittedName>
</protein>
<keyword evidence="4" id="KW-0997">Cell inner membrane</keyword>
<dbReference type="GO" id="GO:0005886">
    <property type="term" value="C:plasma membrane"/>
    <property type="evidence" value="ECO:0007669"/>
    <property type="project" value="UniProtKB-SubCell"/>
</dbReference>
<reference evidence="10 11" key="1">
    <citation type="journal article" date="2011" name="J. Bacteriol.">
        <title>Complete genome sequence of the industrial strain Ketogulonicigenium vulgare WSH-001.</title>
        <authorList>
            <person name="Liu L."/>
            <person name="Li Y."/>
            <person name="Zhang J."/>
            <person name="Zhou Z."/>
            <person name="Liu J."/>
            <person name="Li X."/>
            <person name="Zhou J."/>
            <person name="Du G."/>
            <person name="Wang L."/>
            <person name="Chen J."/>
        </authorList>
    </citation>
    <scope>NUCLEOTIDE SEQUENCE [LARGE SCALE GENOMIC DNA]</scope>
    <source>
        <strain evidence="10 11">WSH-001</strain>
    </source>
</reference>
<feature type="transmembrane region" description="Helical" evidence="9">
    <location>
        <begin position="182"/>
        <end position="210"/>
    </location>
</feature>
<dbReference type="Proteomes" id="UP000000692">
    <property type="component" value="Chromosome"/>
</dbReference>
<dbReference type="Pfam" id="PF04143">
    <property type="entry name" value="Sulf_transp"/>
    <property type="match status" value="1"/>
</dbReference>
<feature type="transmembrane region" description="Helical" evidence="9">
    <location>
        <begin position="117"/>
        <end position="142"/>
    </location>
</feature>
<feature type="transmembrane region" description="Helical" evidence="9">
    <location>
        <begin position="236"/>
        <end position="254"/>
    </location>
</feature>
<feature type="transmembrane region" description="Helical" evidence="9">
    <location>
        <begin position="75"/>
        <end position="97"/>
    </location>
</feature>
<dbReference type="PANTHER" id="PTHR30574:SF1">
    <property type="entry name" value="SULPHUR TRANSPORT DOMAIN-CONTAINING PROTEIN"/>
    <property type="match status" value="1"/>
</dbReference>
<dbReference type="InterPro" id="IPR007272">
    <property type="entry name" value="Sulf_transp_TsuA/YedE"/>
</dbReference>
<evidence type="ECO:0000256" key="4">
    <source>
        <dbReference type="ARBA" id="ARBA00022519"/>
    </source>
</evidence>
<feature type="transmembrane region" description="Helical" evidence="9">
    <location>
        <begin position="154"/>
        <end position="176"/>
    </location>
</feature>
<feature type="transmembrane region" description="Helical" evidence="9">
    <location>
        <begin position="335"/>
        <end position="361"/>
    </location>
</feature>
<sequence>MVTASFAARRNLWVAAGLALLIVVFLVLIPARDSLNRPLPLSMLLGVAFGALLQRSRFCFWCNYNDFLTDRDPRGLLSILTALAGGTIAYAAVLHGWVPDPFAGRLPPDAFIGPIGLPLVLGATCFGLGMGLTGSCISAHLYRLGEGSVASIPVLVFVLVGFVLGFLAWNPLYLLFGSAGPVIWLPAIFGHGGALALALAGFAALAALLIRFGRFPAPEAPAQPVQPVQAIFQHRWPGVTAGVIVALIAIIAYFRVAPLGVTAEVGSIARTYAAGQGWLPQRLIGLDTLRGCIAVVKETLASRNGVFVLGLVLGAAVAAQIAGQFKPVLPRAVSLPRLAVGGMLLGFGAMIALGCTVGVLLSGTMSGALSGWVFGLFCLLGGWAGGRLRRAIP</sequence>
<evidence type="ECO:0000256" key="5">
    <source>
        <dbReference type="ARBA" id="ARBA00022692"/>
    </source>
</evidence>
<dbReference type="OrthoDB" id="9794165at2"/>
<keyword evidence="11" id="KW-1185">Reference proteome</keyword>
<keyword evidence="3" id="KW-1003">Cell membrane</keyword>
<name>F9Y763_KETVW</name>
<evidence type="ECO:0000256" key="6">
    <source>
        <dbReference type="ARBA" id="ARBA00022989"/>
    </source>
</evidence>
<evidence type="ECO:0000256" key="9">
    <source>
        <dbReference type="SAM" id="Phobius"/>
    </source>
</evidence>
<dbReference type="PATRIC" id="fig|759362.5.peg.2509"/>
<gene>
    <name evidence="10" type="ordered locus">KVU_2414</name>
</gene>
<evidence type="ECO:0000256" key="1">
    <source>
        <dbReference type="ARBA" id="ARBA00004429"/>
    </source>
</evidence>
<proteinExistence type="inferred from homology"/>
<feature type="transmembrane region" description="Helical" evidence="9">
    <location>
        <begin position="12"/>
        <end position="31"/>
    </location>
</feature>
<dbReference type="EMBL" id="CP002018">
    <property type="protein sequence ID" value="AEM42253.1"/>
    <property type="molecule type" value="Genomic_DNA"/>
</dbReference>
<evidence type="ECO:0000256" key="3">
    <source>
        <dbReference type="ARBA" id="ARBA00022475"/>
    </source>
</evidence>
<dbReference type="AlphaFoldDB" id="F9Y763"/>
<dbReference type="KEGG" id="kvl:KVU_2414"/>
<evidence type="ECO:0000313" key="11">
    <source>
        <dbReference type="Proteomes" id="UP000000692"/>
    </source>
</evidence>
<evidence type="ECO:0000256" key="2">
    <source>
        <dbReference type="ARBA" id="ARBA00022448"/>
    </source>
</evidence>
<organism evidence="10 11">
    <name type="scientific">Ketogulonicigenium vulgare (strain WSH-001)</name>
    <dbReference type="NCBI Taxonomy" id="759362"/>
    <lineage>
        <taxon>Bacteria</taxon>
        <taxon>Pseudomonadati</taxon>
        <taxon>Pseudomonadota</taxon>
        <taxon>Alphaproteobacteria</taxon>
        <taxon>Rhodobacterales</taxon>
        <taxon>Roseobacteraceae</taxon>
        <taxon>Ketogulonicigenium</taxon>
    </lineage>
</organism>
<comment type="subcellular location">
    <subcellularLocation>
        <location evidence="1">Cell inner membrane</location>
        <topology evidence="1">Multi-pass membrane protein</topology>
    </subcellularLocation>
</comment>